<dbReference type="NCBIfam" id="TIGR00593">
    <property type="entry name" value="pola"/>
    <property type="match status" value="1"/>
</dbReference>
<dbReference type="InterPro" id="IPR036397">
    <property type="entry name" value="RNaseH_sf"/>
</dbReference>
<comment type="function">
    <text evidence="16">In addition to polymerase activity, this DNA polymerase exhibits 3'-5' and 5'-3' exonuclease activity.</text>
</comment>
<evidence type="ECO:0000256" key="3">
    <source>
        <dbReference type="ARBA" id="ARBA00020311"/>
    </source>
</evidence>
<dbReference type="Gene3D" id="3.30.70.370">
    <property type="match status" value="1"/>
</dbReference>
<keyword evidence="12 16" id="KW-0238">DNA-binding</keyword>
<evidence type="ECO:0000259" key="18">
    <source>
        <dbReference type="SMART" id="SM00475"/>
    </source>
</evidence>
<dbReference type="GO" id="GO:0008409">
    <property type="term" value="F:5'-3' exonuclease activity"/>
    <property type="evidence" value="ECO:0007669"/>
    <property type="project" value="UniProtKB-UniRule"/>
</dbReference>
<dbReference type="InterPro" id="IPR019760">
    <property type="entry name" value="DNA-dir_DNA_pol_A_CS"/>
</dbReference>
<dbReference type="InterPro" id="IPR001098">
    <property type="entry name" value="DNA-dir_DNA_pol_A_palm_dom"/>
</dbReference>
<feature type="domain" description="5'-3' exonuclease" evidence="18">
    <location>
        <begin position="2"/>
        <end position="258"/>
    </location>
</feature>
<dbReference type="CDD" id="cd09898">
    <property type="entry name" value="H3TH_53EXO"/>
    <property type="match status" value="1"/>
</dbReference>
<dbReference type="NCBIfam" id="NF004397">
    <property type="entry name" value="PRK05755.1"/>
    <property type="match status" value="1"/>
</dbReference>
<keyword evidence="9 16" id="KW-0378">Hydrolase</keyword>
<dbReference type="SMART" id="SM00279">
    <property type="entry name" value="HhH2"/>
    <property type="match status" value="1"/>
</dbReference>
<dbReference type="InterPro" id="IPR018320">
    <property type="entry name" value="DNA_polymerase_1"/>
</dbReference>
<evidence type="ECO:0000256" key="13">
    <source>
        <dbReference type="ARBA" id="ARBA00023204"/>
    </source>
</evidence>
<dbReference type="CDD" id="cd06139">
    <property type="entry name" value="DNA_polA_I_Ecoli_like_exo"/>
    <property type="match status" value="1"/>
</dbReference>
<dbReference type="PRINTS" id="PR00868">
    <property type="entry name" value="DNAPOLI"/>
</dbReference>
<evidence type="ECO:0000256" key="4">
    <source>
        <dbReference type="ARBA" id="ARBA00022679"/>
    </source>
</evidence>
<keyword evidence="21" id="KW-1185">Reference proteome</keyword>
<dbReference type="SUPFAM" id="SSF47807">
    <property type="entry name" value="5' to 3' exonuclease, C-terminal subdomain"/>
    <property type="match status" value="1"/>
</dbReference>
<keyword evidence="8 16" id="KW-0227">DNA damage</keyword>
<evidence type="ECO:0000256" key="12">
    <source>
        <dbReference type="ARBA" id="ARBA00023125"/>
    </source>
</evidence>
<dbReference type="InterPro" id="IPR008918">
    <property type="entry name" value="HhH2"/>
</dbReference>
<dbReference type="SMART" id="SM00474">
    <property type="entry name" value="35EXOc"/>
    <property type="match status" value="1"/>
</dbReference>
<evidence type="ECO:0000256" key="14">
    <source>
        <dbReference type="ARBA" id="ARBA00049244"/>
    </source>
</evidence>
<dbReference type="InterPro" id="IPR020046">
    <property type="entry name" value="5-3_exonucl_a-hlix_arch_N"/>
</dbReference>
<evidence type="ECO:0000256" key="9">
    <source>
        <dbReference type="ARBA" id="ARBA00022801"/>
    </source>
</evidence>
<dbReference type="PANTHER" id="PTHR10133">
    <property type="entry name" value="DNA POLYMERASE I"/>
    <property type="match status" value="1"/>
</dbReference>
<keyword evidence="10 16" id="KW-0269">Exonuclease</keyword>
<dbReference type="GO" id="GO:0006302">
    <property type="term" value="P:double-strand break repair"/>
    <property type="evidence" value="ECO:0007669"/>
    <property type="project" value="TreeGrafter"/>
</dbReference>
<evidence type="ECO:0000256" key="16">
    <source>
        <dbReference type="RuleBase" id="RU004460"/>
    </source>
</evidence>
<evidence type="ECO:0000256" key="8">
    <source>
        <dbReference type="ARBA" id="ARBA00022763"/>
    </source>
</evidence>
<dbReference type="RefSeq" id="WP_207679547.1">
    <property type="nucleotide sequence ID" value="NZ_CP061800.1"/>
</dbReference>
<evidence type="ECO:0000256" key="2">
    <source>
        <dbReference type="ARBA" id="ARBA00012417"/>
    </source>
</evidence>
<dbReference type="GO" id="GO:0003677">
    <property type="term" value="F:DNA binding"/>
    <property type="evidence" value="ECO:0007669"/>
    <property type="project" value="UniProtKB-UniRule"/>
</dbReference>
<dbReference type="Pfam" id="PF02739">
    <property type="entry name" value="5_3_exonuc_N"/>
    <property type="match status" value="1"/>
</dbReference>
<comment type="catalytic activity">
    <reaction evidence="14 16">
        <text>DNA(n) + a 2'-deoxyribonucleoside 5'-triphosphate = DNA(n+1) + diphosphate</text>
        <dbReference type="Rhea" id="RHEA:22508"/>
        <dbReference type="Rhea" id="RHEA-COMP:17339"/>
        <dbReference type="Rhea" id="RHEA-COMP:17340"/>
        <dbReference type="ChEBI" id="CHEBI:33019"/>
        <dbReference type="ChEBI" id="CHEBI:61560"/>
        <dbReference type="ChEBI" id="CHEBI:173112"/>
        <dbReference type="EC" id="2.7.7.7"/>
    </reaction>
</comment>
<dbReference type="InterPro" id="IPR002562">
    <property type="entry name" value="3'-5'_exonuclease_dom"/>
</dbReference>
<organism evidence="20 21">
    <name type="scientific">Desulfonema magnum</name>
    <dbReference type="NCBI Taxonomy" id="45655"/>
    <lineage>
        <taxon>Bacteria</taxon>
        <taxon>Pseudomonadati</taxon>
        <taxon>Thermodesulfobacteriota</taxon>
        <taxon>Desulfobacteria</taxon>
        <taxon>Desulfobacterales</taxon>
        <taxon>Desulfococcaceae</taxon>
        <taxon>Desulfonema</taxon>
    </lineage>
</organism>
<dbReference type="Gene3D" id="1.10.150.20">
    <property type="entry name" value="5' to 3' exonuclease, C-terminal subdomain"/>
    <property type="match status" value="2"/>
</dbReference>
<reference evidence="20" key="1">
    <citation type="journal article" date="2021" name="Microb. Physiol.">
        <title>Proteogenomic Insights into the Physiology of Marine, Sulfate-Reducing, Filamentous Desulfonema limicola and Desulfonema magnum.</title>
        <authorList>
            <person name="Schnaars V."/>
            <person name="Wohlbrand L."/>
            <person name="Scheve S."/>
            <person name="Hinrichs C."/>
            <person name="Reinhardt R."/>
            <person name="Rabus R."/>
        </authorList>
    </citation>
    <scope>NUCLEOTIDE SEQUENCE</scope>
    <source>
        <strain evidence="20">4be13</strain>
    </source>
</reference>
<evidence type="ECO:0000256" key="5">
    <source>
        <dbReference type="ARBA" id="ARBA00022695"/>
    </source>
</evidence>
<feature type="domain" description="3'-5' exonuclease" evidence="17">
    <location>
        <begin position="292"/>
        <end position="477"/>
    </location>
</feature>
<keyword evidence="13 16" id="KW-0234">DNA repair</keyword>
<dbReference type="FunFam" id="1.10.150.20:FF:000003">
    <property type="entry name" value="DNA polymerase I"/>
    <property type="match status" value="1"/>
</dbReference>
<dbReference type="Gene3D" id="3.40.50.1010">
    <property type="entry name" value="5'-nuclease"/>
    <property type="match status" value="1"/>
</dbReference>
<dbReference type="InterPro" id="IPR029060">
    <property type="entry name" value="PIN-like_dom_sf"/>
</dbReference>
<dbReference type="InterPro" id="IPR020045">
    <property type="entry name" value="DNA_polI_H3TH"/>
</dbReference>
<evidence type="ECO:0000256" key="6">
    <source>
        <dbReference type="ARBA" id="ARBA00022705"/>
    </source>
</evidence>
<dbReference type="Pfam" id="PF01612">
    <property type="entry name" value="DNA_pol_A_exo1"/>
    <property type="match status" value="1"/>
</dbReference>
<name>A0A975GSF2_9BACT</name>
<dbReference type="InterPro" id="IPR012337">
    <property type="entry name" value="RNaseH-like_sf"/>
</dbReference>
<dbReference type="GO" id="GO:0003887">
    <property type="term" value="F:DNA-directed DNA polymerase activity"/>
    <property type="evidence" value="ECO:0007669"/>
    <property type="project" value="UniProtKB-UniRule"/>
</dbReference>
<keyword evidence="7" id="KW-0540">Nuclease</keyword>
<evidence type="ECO:0000256" key="15">
    <source>
        <dbReference type="NCBIfam" id="TIGR00593"/>
    </source>
</evidence>
<gene>
    <name evidence="16 20" type="primary">polA</name>
    <name evidence="20" type="ORF">dnm_080790</name>
</gene>
<dbReference type="Gene3D" id="1.20.1060.10">
    <property type="entry name" value="Taq DNA Polymerase, Chain T, domain 4"/>
    <property type="match status" value="1"/>
</dbReference>
<dbReference type="KEGG" id="dmm:dnm_080790"/>
<dbReference type="InterPro" id="IPR043502">
    <property type="entry name" value="DNA/RNA_pol_sf"/>
</dbReference>
<evidence type="ECO:0000256" key="11">
    <source>
        <dbReference type="ARBA" id="ARBA00022932"/>
    </source>
</evidence>
<dbReference type="Gene3D" id="3.30.420.10">
    <property type="entry name" value="Ribonuclease H-like superfamily/Ribonuclease H"/>
    <property type="match status" value="1"/>
</dbReference>
<evidence type="ECO:0000259" key="19">
    <source>
        <dbReference type="SMART" id="SM00482"/>
    </source>
</evidence>
<dbReference type="PROSITE" id="PS00447">
    <property type="entry name" value="DNA_POLYMERASE_A"/>
    <property type="match status" value="1"/>
</dbReference>
<evidence type="ECO:0000256" key="7">
    <source>
        <dbReference type="ARBA" id="ARBA00022722"/>
    </source>
</evidence>
<evidence type="ECO:0000313" key="21">
    <source>
        <dbReference type="Proteomes" id="UP000663722"/>
    </source>
</evidence>
<dbReference type="EMBL" id="CP061800">
    <property type="protein sequence ID" value="QTA92006.1"/>
    <property type="molecule type" value="Genomic_DNA"/>
</dbReference>
<dbReference type="PANTHER" id="PTHR10133:SF27">
    <property type="entry name" value="DNA POLYMERASE NU"/>
    <property type="match status" value="1"/>
</dbReference>
<dbReference type="GO" id="GO:0008408">
    <property type="term" value="F:3'-5' exonuclease activity"/>
    <property type="evidence" value="ECO:0007669"/>
    <property type="project" value="UniProtKB-UniRule"/>
</dbReference>
<evidence type="ECO:0000256" key="1">
    <source>
        <dbReference type="ARBA" id="ARBA00007705"/>
    </source>
</evidence>
<keyword evidence="4 16" id="KW-0808">Transferase</keyword>
<dbReference type="Pfam" id="PF00476">
    <property type="entry name" value="DNA_pol_A"/>
    <property type="match status" value="1"/>
</dbReference>
<dbReference type="InterPro" id="IPR002421">
    <property type="entry name" value="5-3_exonuclease"/>
</dbReference>
<dbReference type="FunFam" id="1.20.1060.10:FF:000001">
    <property type="entry name" value="DNA polymerase I"/>
    <property type="match status" value="1"/>
</dbReference>
<dbReference type="Pfam" id="PF01367">
    <property type="entry name" value="5_3_exonuc"/>
    <property type="match status" value="1"/>
</dbReference>
<dbReference type="FunFam" id="1.10.150.20:FF:000002">
    <property type="entry name" value="DNA polymerase I"/>
    <property type="match status" value="1"/>
</dbReference>
<dbReference type="InterPro" id="IPR036279">
    <property type="entry name" value="5-3_exonuclease_C_sf"/>
</dbReference>
<keyword evidence="6 16" id="KW-0235">DNA replication</keyword>
<dbReference type="CDD" id="cd09859">
    <property type="entry name" value="PIN_53EXO"/>
    <property type="match status" value="1"/>
</dbReference>
<dbReference type="EC" id="2.7.7.7" evidence="2 15"/>
<dbReference type="GO" id="GO:0006261">
    <property type="term" value="P:DNA-templated DNA replication"/>
    <property type="evidence" value="ECO:0007669"/>
    <property type="project" value="UniProtKB-UniRule"/>
</dbReference>
<protein>
    <recommendedName>
        <fullName evidence="3 15">DNA polymerase I</fullName>
        <ecNumber evidence="2 15">2.7.7.7</ecNumber>
    </recommendedName>
</protein>
<keyword evidence="5 16" id="KW-0548">Nucleotidyltransferase</keyword>
<dbReference type="InterPro" id="IPR002298">
    <property type="entry name" value="DNA_polymerase_A"/>
</dbReference>
<keyword evidence="11 16" id="KW-0239">DNA-directed DNA polymerase</keyword>
<accession>A0A975GSF2</accession>
<comment type="similarity">
    <text evidence="1 16">Belongs to the DNA polymerase type-A family.</text>
</comment>
<feature type="domain" description="DNA-directed DNA polymerase family A palm" evidence="19">
    <location>
        <begin position="646"/>
        <end position="852"/>
    </location>
</feature>
<evidence type="ECO:0000313" key="20">
    <source>
        <dbReference type="EMBL" id="QTA92006.1"/>
    </source>
</evidence>
<dbReference type="SUPFAM" id="SSF56672">
    <property type="entry name" value="DNA/RNA polymerases"/>
    <property type="match status" value="1"/>
</dbReference>
<dbReference type="SMART" id="SM00482">
    <property type="entry name" value="POLAc"/>
    <property type="match status" value="1"/>
</dbReference>
<dbReference type="FunFam" id="3.30.420.10:FF:000026">
    <property type="entry name" value="DNA polymerase I"/>
    <property type="match status" value="1"/>
</dbReference>
<sequence length="888" mass="100564">MKKILYLIDGTAYIHRAYHAIRGLTNSSGLPTNAVLGFTKMLVRLMEDKKPEYIAMFFDAKGKTFRHDIYNDYKANRPAMPEDMAVQIPYIREIAQGFNMPVIEMPGYEADDLIGTVADMAEKAGFSVVMVTGDKDFLQLVTDAAIIWDPLKEKINDINTIRETFGVDPQQMTDVMGLSGDTSDNIPGVPGIGQKTALSLIQKFGSMEKLYERISEITKKKQHENLVKYKDQAFLSRKLVKIDKAVPLAFEPEKFKRKDPDAARLSDLFKTLEFSQFLKIFPQPSDLSQKRYKGIYDMEALSELIAQLEASEVFALDTETTSQYPMKAKLVGLSFSLKPNEAFYIPCAHDYLGVPLQLRLSDVLEHLRPLLENPNIGKIGQNIKYDWMVLARHGIHLRGVVSDTMIASYLLNPSKRAHNLDRIALDFLDHKKISYEEVVGKKTFPFSQVPVEKAVPYACEDADITLMAHHVLRPQLETLGLTSLLEKVEMPLVPVLMKMEMQGICVDRQRLRDLSKSFEHQLEKLEDKIYAIAGEKFNIKSSQQLGHILFEKLKLPVQKKTKKKTGYSTDVDVLTTLAENHELPAFILRHRTLAKLKSTYTDALVKLVNPETGRIHTSYNQTVTATGRLSSSDPNLQNIPIRDEEGRAIRSAFVPREGWSLLAADYSQIELRILAHCSDDKILLQSFNENEDIHTRTATEVFQISHDAVTPELRRQAKAINFGIIYGMGAYSLSKELGITRKMAKTYIENYFSKYKGVKQFTDQTIEDAKKTRQTSTLLGRIRLLPDINSANRNIRGFAERIAINTPIQGTAADLIKVAMINVNAAFEEKKLKSAMLLSVHDELVFEVPPDELDMVKKLVRDIMEGVWELNVPLKVNMECGENWAEAH</sequence>
<dbReference type="SMART" id="SM00475">
    <property type="entry name" value="53EXOc"/>
    <property type="match status" value="1"/>
</dbReference>
<dbReference type="FunFam" id="3.40.50.1010:FF:000001">
    <property type="entry name" value="DNA polymerase I"/>
    <property type="match status" value="1"/>
</dbReference>
<dbReference type="Proteomes" id="UP000663722">
    <property type="component" value="Chromosome"/>
</dbReference>
<proteinExistence type="inferred from homology"/>
<dbReference type="AlphaFoldDB" id="A0A975GSF2"/>
<dbReference type="SUPFAM" id="SSF53098">
    <property type="entry name" value="Ribonuclease H-like"/>
    <property type="match status" value="1"/>
</dbReference>
<dbReference type="SUPFAM" id="SSF88723">
    <property type="entry name" value="PIN domain-like"/>
    <property type="match status" value="1"/>
</dbReference>
<evidence type="ECO:0000256" key="10">
    <source>
        <dbReference type="ARBA" id="ARBA00022839"/>
    </source>
</evidence>
<evidence type="ECO:0000259" key="17">
    <source>
        <dbReference type="SMART" id="SM00474"/>
    </source>
</evidence>
<dbReference type="CDD" id="cd08637">
    <property type="entry name" value="DNA_pol_A_pol_I_C"/>
    <property type="match status" value="1"/>
</dbReference>